<dbReference type="InterPro" id="IPR047112">
    <property type="entry name" value="RecG/Mfd"/>
</dbReference>
<keyword evidence="7" id="KW-0234">DNA repair</keyword>
<evidence type="ECO:0000259" key="9">
    <source>
        <dbReference type="PROSITE" id="PS51192"/>
    </source>
</evidence>
<dbReference type="InterPro" id="IPR001650">
    <property type="entry name" value="Helicase_C-like"/>
</dbReference>
<feature type="region of interest" description="Disordered" evidence="8">
    <location>
        <begin position="92"/>
        <end position="112"/>
    </location>
</feature>
<keyword evidence="12" id="KW-1185">Reference proteome</keyword>
<dbReference type="PROSITE" id="PS51192">
    <property type="entry name" value="HELICASE_ATP_BIND_1"/>
    <property type="match status" value="1"/>
</dbReference>
<keyword evidence="3" id="KW-0378">Hydrolase</keyword>
<dbReference type="GO" id="GO:0004386">
    <property type="term" value="F:helicase activity"/>
    <property type="evidence" value="ECO:0007669"/>
    <property type="project" value="UniProtKB-KW"/>
</dbReference>
<dbReference type="Proteomes" id="UP001379533">
    <property type="component" value="Chromosome"/>
</dbReference>
<gene>
    <name evidence="11" type="ORF">LZC95_20795</name>
</gene>
<dbReference type="SUPFAM" id="SSF52540">
    <property type="entry name" value="P-loop containing nucleoside triphosphate hydrolases"/>
    <property type="match status" value="1"/>
</dbReference>
<evidence type="ECO:0000256" key="1">
    <source>
        <dbReference type="ARBA" id="ARBA00022741"/>
    </source>
</evidence>
<feature type="domain" description="Helicase C-terminal" evidence="10">
    <location>
        <begin position="483"/>
        <end position="649"/>
    </location>
</feature>
<dbReference type="InterPro" id="IPR011545">
    <property type="entry name" value="DEAD/DEAH_box_helicase_dom"/>
</dbReference>
<dbReference type="RefSeq" id="WP_394849882.1">
    <property type="nucleotide sequence ID" value="NZ_CP089982.1"/>
</dbReference>
<keyword evidence="2" id="KW-0227">DNA damage</keyword>
<dbReference type="SMART" id="SM00487">
    <property type="entry name" value="DEXDc"/>
    <property type="match status" value="1"/>
</dbReference>
<accession>A0ABZ2KPK0</accession>
<dbReference type="InterPro" id="IPR027417">
    <property type="entry name" value="P-loop_NTPase"/>
</dbReference>
<dbReference type="InterPro" id="IPR045562">
    <property type="entry name" value="RecG_dom3_C"/>
</dbReference>
<evidence type="ECO:0000313" key="12">
    <source>
        <dbReference type="Proteomes" id="UP001379533"/>
    </source>
</evidence>
<dbReference type="Pfam" id="PF00270">
    <property type="entry name" value="DEAD"/>
    <property type="match status" value="1"/>
</dbReference>
<keyword evidence="1" id="KW-0547">Nucleotide-binding</keyword>
<dbReference type="InterPro" id="IPR014001">
    <property type="entry name" value="Helicase_ATP-bd"/>
</dbReference>
<dbReference type="Pfam" id="PF00271">
    <property type="entry name" value="Helicase_C"/>
    <property type="match status" value="1"/>
</dbReference>
<keyword evidence="4 11" id="KW-0347">Helicase</keyword>
<evidence type="ECO:0000256" key="5">
    <source>
        <dbReference type="ARBA" id="ARBA00022840"/>
    </source>
</evidence>
<dbReference type="PROSITE" id="PS51194">
    <property type="entry name" value="HELICASE_CTER"/>
    <property type="match status" value="1"/>
</dbReference>
<evidence type="ECO:0000256" key="4">
    <source>
        <dbReference type="ARBA" id="ARBA00022806"/>
    </source>
</evidence>
<proteinExistence type="predicted"/>
<dbReference type="PANTHER" id="PTHR47964">
    <property type="entry name" value="ATP-DEPENDENT DNA HELICASE HOMOLOG RECG, CHLOROPLASTIC"/>
    <property type="match status" value="1"/>
</dbReference>
<evidence type="ECO:0000256" key="8">
    <source>
        <dbReference type="SAM" id="MobiDB-lite"/>
    </source>
</evidence>
<dbReference type="InterPro" id="IPR012340">
    <property type="entry name" value="NA-bd_OB-fold"/>
</dbReference>
<evidence type="ECO:0000256" key="3">
    <source>
        <dbReference type="ARBA" id="ARBA00022801"/>
    </source>
</evidence>
<evidence type="ECO:0000256" key="6">
    <source>
        <dbReference type="ARBA" id="ARBA00023125"/>
    </source>
</evidence>
<evidence type="ECO:0000256" key="2">
    <source>
        <dbReference type="ARBA" id="ARBA00022763"/>
    </source>
</evidence>
<keyword evidence="6" id="KW-0238">DNA-binding</keyword>
<name>A0ABZ2KPK0_9BACT</name>
<sequence>MSAAQLSWSDPVERLPGIGPSSAKVLAEQGVTCAGDLVWTLPIAFDDGRHPSSVAEALAGDPASRVCVRGRVKSAGPVFLRGRRGVRVIVEDEEEKKESGGGSGSRGGRGRSKKPTLTAWWFFMAHAVVAAAKVGEFCLLTGRVNPEKRVMAHPDFAMDVPGARTVRARYPRLGISEGAVRKAIAAALEGDAVPDPVPPSIAAREKMPALEPAMRAVHGRGGVLEEPASAEVLACLGERLAWTEALAHVWARLGAEEQGPQGGARPLARDETVLARLRAELGFELTASQERAIAEIGEDLAGTAPMRRLLLGDVGTGKTAVLLAAAAQCVAAGAQVAILAPTGVLAEQYLDAAQPLVRATKGMLALVTAATPATARRRLAERVARGDVHIVVGTHALLSQDLQFARLGLVVVDEQHRLGVAQRLALVGKGKERKERPHLLTVSATPIPRTLALALRGELATSRLEERPMGRPPVTTRTWPRAGMAKIIERLRDRCARGERAFFVSPRIEVDPDDPAGDPSSAAVVRADELAKALAPHTVALVHGGMRPDEKAAAMRAFRRGEASVLVGTTVVEVGLDVPEATIIIIDGAERFGLAQLHQMRGRVGRGAQPGTCVLLHDEPLEGEAKRRLEAICRLSDGADVARADLELRGAGELGGTRQSGVEEELRYLDPTRPPPWLDRIEADARDLFARDPKLEKHPYLARAVRRLGLAMAVREEAG</sequence>
<keyword evidence="5" id="KW-0067">ATP-binding</keyword>
<evidence type="ECO:0000256" key="7">
    <source>
        <dbReference type="ARBA" id="ARBA00023204"/>
    </source>
</evidence>
<dbReference type="SMART" id="SM00490">
    <property type="entry name" value="HELICc"/>
    <property type="match status" value="1"/>
</dbReference>
<feature type="domain" description="Helicase ATP-binding" evidence="9">
    <location>
        <begin position="299"/>
        <end position="464"/>
    </location>
</feature>
<dbReference type="Pfam" id="PF19833">
    <property type="entry name" value="RecG_dom3_C"/>
    <property type="match status" value="1"/>
</dbReference>
<dbReference type="EMBL" id="CP089982">
    <property type="protein sequence ID" value="WXA99248.1"/>
    <property type="molecule type" value="Genomic_DNA"/>
</dbReference>
<dbReference type="SUPFAM" id="SSF50249">
    <property type="entry name" value="Nucleic acid-binding proteins"/>
    <property type="match status" value="1"/>
</dbReference>
<evidence type="ECO:0000313" key="11">
    <source>
        <dbReference type="EMBL" id="WXA99248.1"/>
    </source>
</evidence>
<reference evidence="11 12" key="1">
    <citation type="submission" date="2021-12" db="EMBL/GenBank/DDBJ databases">
        <title>Discovery of the Pendulisporaceae a myxobacterial family with distinct sporulation behavior and unique specialized metabolism.</title>
        <authorList>
            <person name="Garcia R."/>
            <person name="Popoff A."/>
            <person name="Bader C.D."/>
            <person name="Loehr J."/>
            <person name="Walesch S."/>
            <person name="Walt C."/>
            <person name="Boldt J."/>
            <person name="Bunk B."/>
            <person name="Haeckl F.J.F.P.J."/>
            <person name="Gunesch A.P."/>
            <person name="Birkelbach J."/>
            <person name="Nuebel U."/>
            <person name="Pietschmann T."/>
            <person name="Bach T."/>
            <person name="Mueller R."/>
        </authorList>
    </citation>
    <scope>NUCLEOTIDE SEQUENCE [LARGE SCALE GENOMIC DNA]</scope>
    <source>
        <strain evidence="11 12">MSr12523</strain>
    </source>
</reference>
<evidence type="ECO:0000259" key="10">
    <source>
        <dbReference type="PROSITE" id="PS51194"/>
    </source>
</evidence>
<organism evidence="11 12">
    <name type="scientific">Pendulispora brunnea</name>
    <dbReference type="NCBI Taxonomy" id="2905690"/>
    <lineage>
        <taxon>Bacteria</taxon>
        <taxon>Pseudomonadati</taxon>
        <taxon>Myxococcota</taxon>
        <taxon>Myxococcia</taxon>
        <taxon>Myxococcales</taxon>
        <taxon>Sorangiineae</taxon>
        <taxon>Pendulisporaceae</taxon>
        <taxon>Pendulispora</taxon>
    </lineage>
</organism>
<protein>
    <submittedName>
        <fullName evidence="11">DEAD/DEAH box helicase</fullName>
    </submittedName>
</protein>
<dbReference type="Gene3D" id="3.40.50.300">
    <property type="entry name" value="P-loop containing nucleotide triphosphate hydrolases"/>
    <property type="match status" value="2"/>
</dbReference>
<dbReference type="PANTHER" id="PTHR47964:SF1">
    <property type="entry name" value="ATP-DEPENDENT DNA HELICASE HOMOLOG RECG, CHLOROPLASTIC"/>
    <property type="match status" value="1"/>
</dbReference>